<keyword evidence="3" id="KW-0472">Membrane</keyword>
<dbReference type="CDD" id="cd22268">
    <property type="entry name" value="DPBB_RlpA-like"/>
    <property type="match status" value="1"/>
</dbReference>
<organism evidence="7 8">
    <name type="scientific">Caenimonas sedimenti</name>
    <dbReference type="NCBI Taxonomy" id="2596921"/>
    <lineage>
        <taxon>Bacteria</taxon>
        <taxon>Pseudomonadati</taxon>
        <taxon>Pseudomonadota</taxon>
        <taxon>Betaproteobacteria</taxon>
        <taxon>Burkholderiales</taxon>
        <taxon>Comamonadaceae</taxon>
        <taxon>Caenimonas</taxon>
    </lineage>
</organism>
<dbReference type="OrthoDB" id="9779128at2"/>
<sequence length="145" mass="15759">MKAEKPLPAAWRLAGLLTLAAACLSPTPPTHAQAPDEWKADPVELTQSLKAVLARGKASWYGPRFHGRRTASGERFDQNELTAAHPTLPFGTMVRVRNVANGREVVVRINDRLPSRRRIIDLSKAAAVSLGFLNAGLAPVVLIQH</sequence>
<dbReference type="GO" id="GO:0005886">
    <property type="term" value="C:plasma membrane"/>
    <property type="evidence" value="ECO:0007669"/>
    <property type="project" value="UniProtKB-SubCell"/>
</dbReference>
<dbReference type="InterPro" id="IPR009009">
    <property type="entry name" value="RlpA-like_DPBB"/>
</dbReference>
<evidence type="ECO:0000259" key="6">
    <source>
        <dbReference type="Pfam" id="PF03330"/>
    </source>
</evidence>
<dbReference type="InterPro" id="IPR012997">
    <property type="entry name" value="RplA"/>
</dbReference>
<reference evidence="7 8" key="1">
    <citation type="submission" date="2019-07" db="EMBL/GenBank/DDBJ databases">
        <title>Caenimonas sedimenti sp. nov., isolated from activated sludge.</title>
        <authorList>
            <person name="Xu J."/>
        </authorList>
    </citation>
    <scope>NUCLEOTIDE SEQUENCE [LARGE SCALE GENOMIC DNA]</scope>
    <source>
        <strain evidence="7 8">HX-9-20</strain>
    </source>
</reference>
<dbReference type="Proteomes" id="UP000318199">
    <property type="component" value="Unassembled WGS sequence"/>
</dbReference>
<dbReference type="RefSeq" id="WP_145896898.1">
    <property type="nucleotide sequence ID" value="NZ_VOBQ01000027.1"/>
</dbReference>
<keyword evidence="3" id="KW-0564">Palmitate</keyword>
<dbReference type="EMBL" id="VOBQ01000027">
    <property type="protein sequence ID" value="TWO66041.1"/>
    <property type="molecule type" value="Genomic_DNA"/>
</dbReference>
<keyword evidence="2 3" id="KW-0961">Cell wall biogenesis/degradation</keyword>
<feature type="signal peptide" evidence="5">
    <location>
        <begin position="1"/>
        <end position="32"/>
    </location>
</feature>
<dbReference type="EC" id="4.2.2.-" evidence="3"/>
<comment type="similarity">
    <text evidence="3 4">Belongs to the RlpA family.</text>
</comment>
<comment type="caution">
    <text evidence="7">The sequence shown here is derived from an EMBL/GenBank/DDBJ whole genome shotgun (WGS) entry which is preliminary data.</text>
</comment>
<dbReference type="GO" id="GO:0071555">
    <property type="term" value="P:cell wall organization"/>
    <property type="evidence" value="ECO:0007669"/>
    <property type="project" value="UniProtKB-KW"/>
</dbReference>
<evidence type="ECO:0000256" key="4">
    <source>
        <dbReference type="RuleBase" id="RU003495"/>
    </source>
</evidence>
<evidence type="ECO:0000256" key="2">
    <source>
        <dbReference type="ARBA" id="ARBA00023316"/>
    </source>
</evidence>
<dbReference type="PANTHER" id="PTHR34183:SF1">
    <property type="entry name" value="ENDOLYTIC PEPTIDOGLYCAN TRANSGLYCOSYLASE RLPA"/>
    <property type="match status" value="1"/>
</dbReference>
<dbReference type="InterPro" id="IPR034718">
    <property type="entry name" value="RlpA"/>
</dbReference>
<evidence type="ECO:0000256" key="1">
    <source>
        <dbReference type="ARBA" id="ARBA00023239"/>
    </source>
</evidence>
<accession>A0A562ZER7</accession>
<dbReference type="Pfam" id="PF03330">
    <property type="entry name" value="DPBB_1"/>
    <property type="match status" value="1"/>
</dbReference>
<dbReference type="PANTHER" id="PTHR34183">
    <property type="entry name" value="ENDOLYTIC PEPTIDOGLYCAN TRANSGLYCOSYLASE RLPA"/>
    <property type="match status" value="1"/>
</dbReference>
<keyword evidence="3" id="KW-1003">Cell membrane</keyword>
<dbReference type="PROSITE" id="PS51257">
    <property type="entry name" value="PROKAR_LIPOPROTEIN"/>
    <property type="match status" value="1"/>
</dbReference>
<evidence type="ECO:0000256" key="3">
    <source>
        <dbReference type="HAMAP-Rule" id="MF_02071"/>
    </source>
</evidence>
<dbReference type="GO" id="GO:0000270">
    <property type="term" value="P:peptidoglycan metabolic process"/>
    <property type="evidence" value="ECO:0007669"/>
    <property type="project" value="UniProtKB-UniRule"/>
</dbReference>
<dbReference type="GO" id="GO:0008932">
    <property type="term" value="F:lytic endotransglycosylase activity"/>
    <property type="evidence" value="ECO:0007669"/>
    <property type="project" value="UniProtKB-UniRule"/>
</dbReference>
<keyword evidence="8" id="KW-1185">Reference proteome</keyword>
<gene>
    <name evidence="3" type="primary">rlpA</name>
    <name evidence="7" type="ORF">FN976_27060</name>
</gene>
<dbReference type="SUPFAM" id="SSF50685">
    <property type="entry name" value="Barwin-like endoglucanases"/>
    <property type="match status" value="1"/>
</dbReference>
<dbReference type="Gene3D" id="2.40.40.10">
    <property type="entry name" value="RlpA-like domain"/>
    <property type="match status" value="1"/>
</dbReference>
<evidence type="ECO:0000313" key="7">
    <source>
        <dbReference type="EMBL" id="TWO66041.1"/>
    </source>
</evidence>
<keyword evidence="3" id="KW-0449">Lipoprotein</keyword>
<dbReference type="HAMAP" id="MF_02071">
    <property type="entry name" value="RlpA"/>
    <property type="match status" value="1"/>
</dbReference>
<keyword evidence="1 3" id="KW-0456">Lyase</keyword>
<feature type="domain" description="RlpA-like protein double-psi beta-barrel" evidence="6">
    <location>
        <begin position="54"/>
        <end position="141"/>
    </location>
</feature>
<keyword evidence="5" id="KW-0732">Signal</keyword>
<evidence type="ECO:0000256" key="5">
    <source>
        <dbReference type="SAM" id="SignalP"/>
    </source>
</evidence>
<comment type="function">
    <text evidence="3">Lytic transglycosylase with a strong preference for naked glycan strands that lack stem peptides.</text>
</comment>
<evidence type="ECO:0000313" key="8">
    <source>
        <dbReference type="Proteomes" id="UP000318199"/>
    </source>
</evidence>
<feature type="chain" id="PRO_5022275193" description="Endolytic peptidoglycan transglycosylase RlpA" evidence="5">
    <location>
        <begin position="33"/>
        <end position="145"/>
    </location>
</feature>
<proteinExistence type="inferred from homology"/>
<comment type="subcellular location">
    <subcellularLocation>
        <location evidence="3">Cell membrane</location>
        <topology evidence="3">Lipid-anchor</topology>
    </subcellularLocation>
</comment>
<name>A0A562ZER7_9BURK</name>
<dbReference type="NCBIfam" id="TIGR00413">
    <property type="entry name" value="rlpA"/>
    <property type="match status" value="1"/>
</dbReference>
<dbReference type="InterPro" id="IPR036908">
    <property type="entry name" value="RlpA-like_sf"/>
</dbReference>
<protein>
    <recommendedName>
        <fullName evidence="3">Endolytic peptidoglycan transglycosylase RlpA</fullName>
        <ecNumber evidence="3">4.2.2.-</ecNumber>
    </recommendedName>
</protein>
<dbReference type="AlphaFoldDB" id="A0A562ZER7"/>